<sequence length="167" mass="19394">MDELLFLAASASHVDLKECTVTDGNGSIVQLEKIVANLPKLKMFSITFNQNVSNISTNTVKELIKLLPFSNISRFFMLQIPDSFDIETMYEYLKKTQKNFFLWLEFSSSISDAYFSRLEAIVDDIVETSSSFNYVHPFIRIPNLNANKHRALRVLFKEHRHLWKPQI</sequence>
<evidence type="ECO:0000313" key="1">
    <source>
        <dbReference type="Proteomes" id="UP000887579"/>
    </source>
</evidence>
<evidence type="ECO:0000313" key="2">
    <source>
        <dbReference type="WBParaSite" id="ES5_v2.g24261.t1"/>
    </source>
</evidence>
<reference evidence="2" key="1">
    <citation type="submission" date="2022-11" db="UniProtKB">
        <authorList>
            <consortium name="WormBaseParasite"/>
        </authorList>
    </citation>
    <scope>IDENTIFICATION</scope>
</reference>
<accession>A0AC34G3R4</accession>
<dbReference type="WBParaSite" id="ES5_v2.g24261.t1">
    <property type="protein sequence ID" value="ES5_v2.g24261.t1"/>
    <property type="gene ID" value="ES5_v2.g24261"/>
</dbReference>
<protein>
    <submittedName>
        <fullName evidence="2">Uncharacterized protein</fullName>
    </submittedName>
</protein>
<proteinExistence type="predicted"/>
<organism evidence="1 2">
    <name type="scientific">Panagrolaimus sp. ES5</name>
    <dbReference type="NCBI Taxonomy" id="591445"/>
    <lineage>
        <taxon>Eukaryota</taxon>
        <taxon>Metazoa</taxon>
        <taxon>Ecdysozoa</taxon>
        <taxon>Nematoda</taxon>
        <taxon>Chromadorea</taxon>
        <taxon>Rhabditida</taxon>
        <taxon>Tylenchina</taxon>
        <taxon>Panagrolaimomorpha</taxon>
        <taxon>Panagrolaimoidea</taxon>
        <taxon>Panagrolaimidae</taxon>
        <taxon>Panagrolaimus</taxon>
    </lineage>
</organism>
<name>A0AC34G3R4_9BILA</name>
<dbReference type="Proteomes" id="UP000887579">
    <property type="component" value="Unplaced"/>
</dbReference>